<dbReference type="EMBL" id="MVBO01000161">
    <property type="protein sequence ID" value="OZJ02343.1"/>
    <property type="molecule type" value="Genomic_DNA"/>
</dbReference>
<dbReference type="Proteomes" id="UP000242875">
    <property type="component" value="Unassembled WGS sequence"/>
</dbReference>
<organism evidence="2 3">
    <name type="scientific">Bifiguratus adelaidae</name>
    <dbReference type="NCBI Taxonomy" id="1938954"/>
    <lineage>
        <taxon>Eukaryota</taxon>
        <taxon>Fungi</taxon>
        <taxon>Fungi incertae sedis</taxon>
        <taxon>Mucoromycota</taxon>
        <taxon>Mucoromycotina</taxon>
        <taxon>Endogonomycetes</taxon>
        <taxon>Endogonales</taxon>
        <taxon>Endogonales incertae sedis</taxon>
        <taxon>Bifiguratus</taxon>
    </lineage>
</organism>
<comment type="caution">
    <text evidence="2">The sequence shown here is derived from an EMBL/GenBank/DDBJ whole genome shotgun (WGS) entry which is preliminary data.</text>
</comment>
<evidence type="ECO:0000313" key="2">
    <source>
        <dbReference type="EMBL" id="OZJ02343.1"/>
    </source>
</evidence>
<evidence type="ECO:0000256" key="1">
    <source>
        <dbReference type="SAM" id="MobiDB-lite"/>
    </source>
</evidence>
<gene>
    <name evidence="2" type="ORF">BZG36_04383</name>
</gene>
<feature type="compositionally biased region" description="Polar residues" evidence="1">
    <location>
        <begin position="387"/>
        <end position="400"/>
    </location>
</feature>
<feature type="compositionally biased region" description="Low complexity" evidence="1">
    <location>
        <begin position="401"/>
        <end position="425"/>
    </location>
</feature>
<reference evidence="2 3" key="1">
    <citation type="journal article" date="2017" name="Mycologia">
        <title>Bifiguratus adelaidae, gen. et sp. nov., a new member of Mucoromycotina in endophytic and soil-dwelling habitats.</title>
        <authorList>
            <person name="Torres-Cruz T.J."/>
            <person name="Billingsley Tobias T.L."/>
            <person name="Almatruk M."/>
            <person name="Hesse C."/>
            <person name="Kuske C.R."/>
            <person name="Desiro A."/>
            <person name="Benucci G.M."/>
            <person name="Bonito G."/>
            <person name="Stajich J.E."/>
            <person name="Dunlap C."/>
            <person name="Arnold A.E."/>
            <person name="Porras-Alfaro A."/>
        </authorList>
    </citation>
    <scope>NUCLEOTIDE SEQUENCE [LARGE SCALE GENOMIC DNA]</scope>
    <source>
        <strain evidence="2 3">AZ0501</strain>
    </source>
</reference>
<dbReference type="AlphaFoldDB" id="A0A261XVG7"/>
<protein>
    <submittedName>
        <fullName evidence="2">Uncharacterized protein</fullName>
    </submittedName>
</protein>
<proteinExistence type="predicted"/>
<evidence type="ECO:0000313" key="3">
    <source>
        <dbReference type="Proteomes" id="UP000242875"/>
    </source>
</evidence>
<sequence>MKRDVVGILRDFQRVAEKELNLKNKDGSLFPISSSNLLRYLRYIRFSAKNLSRVISALSTHHSHGPTWKQNINNNPDIMEYLFSRTRNDTSPSQSMKVKDLLRPEFSAHNGSMTQRPGLDTPFGTKPLKPNGFPQVAKKSTTPFIIPVHLEKSKLRQPIRREKTPKSVSPTMSIATSDNKTVTARDESPSSSPFRSSEPIATSIKRARYSEAPLEQVSKRARQDSPDPIEVQISTSPGSAARRNLRPRKQQNYSPTSNRHQIIDDLSDFVTVSLKKGTKGDVNHARVEIANTVVYTDSDVDKLYETIEEIEKRYLDNCEHHQYCAIYGNWHLPLKPSLIFLWATEILSPRGRATIEDPPHLPLFMDQSNWQHILDTTPSNYEFEDANPSSQTSQLESVKLTSSSTKSHISTSQRSPSSSQTSVKSDLQVKKEAADNANLLSLYPPIIQANSTAQKSASIRPSASPQYPKSLLWLARKSTT</sequence>
<feature type="region of interest" description="Disordered" evidence="1">
    <location>
        <begin position="384"/>
        <end position="429"/>
    </location>
</feature>
<feature type="region of interest" description="Disordered" evidence="1">
    <location>
        <begin position="153"/>
        <end position="257"/>
    </location>
</feature>
<accession>A0A261XVG7</accession>
<keyword evidence="3" id="KW-1185">Reference proteome</keyword>
<feature type="compositionally biased region" description="Polar residues" evidence="1">
    <location>
        <begin position="166"/>
        <end position="182"/>
    </location>
</feature>
<feature type="compositionally biased region" description="Low complexity" evidence="1">
    <location>
        <begin position="189"/>
        <end position="199"/>
    </location>
</feature>
<feature type="compositionally biased region" description="Basic and acidic residues" evidence="1">
    <location>
        <begin position="153"/>
        <end position="165"/>
    </location>
</feature>
<name>A0A261XVG7_9FUNG</name>